<evidence type="ECO:0000256" key="2">
    <source>
        <dbReference type="SAM" id="SignalP"/>
    </source>
</evidence>
<dbReference type="GO" id="GO:0030502">
    <property type="term" value="P:negative regulation of bone mineralization"/>
    <property type="evidence" value="ECO:0000318"/>
    <property type="project" value="GO_Central"/>
</dbReference>
<dbReference type="Proteomes" id="UP000002279">
    <property type="component" value="Chromosome 3"/>
</dbReference>
<reference evidence="3" key="2">
    <citation type="submission" date="2025-08" db="UniProtKB">
        <authorList>
            <consortium name="Ensembl"/>
        </authorList>
    </citation>
    <scope>IDENTIFICATION</scope>
    <source>
        <strain evidence="3">Glennie</strain>
    </source>
</reference>
<dbReference type="FunCoup" id="A0A6I8PM18">
    <property type="interactions" value="130"/>
</dbReference>
<sequence>MLVTMQSLINCNRRIFLAFSLILFLGYSAQGVPVQKARYKWVRCNPDGNSANCIEEKGPLFEIRDGDANKILPPRTDPYLTKKLQDLNEIFPLSEDEESGSGNDFSSGMEPEPGSGVEYFEPLALKLPSDKQDFGQELTEENFIL</sequence>
<dbReference type="GeneTree" id="ENSGT00390000000885"/>
<reference evidence="3" key="3">
    <citation type="submission" date="2025-09" db="UniProtKB">
        <authorList>
            <consortium name="Ensembl"/>
        </authorList>
    </citation>
    <scope>IDENTIFICATION</scope>
    <source>
        <strain evidence="3">Glennie</strain>
    </source>
</reference>
<dbReference type="InterPro" id="IPR007455">
    <property type="entry name" value="Serglycin"/>
</dbReference>
<evidence type="ECO:0000313" key="4">
    <source>
        <dbReference type="Proteomes" id="UP000002279"/>
    </source>
</evidence>
<reference evidence="3 4" key="1">
    <citation type="journal article" date="2008" name="Nature">
        <title>Genome analysis of the platypus reveals unique signatures of evolution.</title>
        <authorList>
            <person name="Warren W.C."/>
            <person name="Hillier L.W."/>
            <person name="Marshall Graves J.A."/>
            <person name="Birney E."/>
            <person name="Ponting C.P."/>
            <person name="Grutzner F."/>
            <person name="Belov K."/>
            <person name="Miller W."/>
            <person name="Clarke L."/>
            <person name="Chinwalla A.T."/>
            <person name="Yang S.P."/>
            <person name="Heger A."/>
            <person name="Locke D.P."/>
            <person name="Miethke P."/>
            <person name="Waters P.D."/>
            <person name="Veyrunes F."/>
            <person name="Fulton L."/>
            <person name="Fulton B."/>
            <person name="Graves T."/>
            <person name="Wallis J."/>
            <person name="Puente X.S."/>
            <person name="Lopez-Otin C."/>
            <person name="Ordonez G.R."/>
            <person name="Eichler E.E."/>
            <person name="Chen L."/>
            <person name="Cheng Z."/>
            <person name="Deakin J.E."/>
            <person name="Alsop A."/>
            <person name="Thompson K."/>
            <person name="Kirby P."/>
            <person name="Papenfuss A.T."/>
            <person name="Wakefield M.J."/>
            <person name="Olender T."/>
            <person name="Lancet D."/>
            <person name="Huttley G.A."/>
            <person name="Smit A.F."/>
            <person name="Pask A."/>
            <person name="Temple-Smith P."/>
            <person name="Batzer M.A."/>
            <person name="Walker J.A."/>
            <person name="Konkel M.K."/>
            <person name="Harris R.S."/>
            <person name="Whittington C.M."/>
            <person name="Wong E.S."/>
            <person name="Gemmell N.J."/>
            <person name="Buschiazzo E."/>
            <person name="Vargas Jentzsch I.M."/>
            <person name="Merkel A."/>
            <person name="Schmitz J."/>
            <person name="Zemann A."/>
            <person name="Churakov G."/>
            <person name="Kriegs J.O."/>
            <person name="Brosius J."/>
            <person name="Murchison E.P."/>
            <person name="Sachidanandam R."/>
            <person name="Smith C."/>
            <person name="Hannon G.J."/>
            <person name="Tsend-Ayush E."/>
            <person name="McMillan D."/>
            <person name="Attenborough R."/>
            <person name="Rens W."/>
            <person name="Ferguson-Smith M."/>
            <person name="Lefevre C.M."/>
            <person name="Sharp J.A."/>
            <person name="Nicholas K.R."/>
            <person name="Ray D.A."/>
            <person name="Kube M."/>
            <person name="Reinhardt R."/>
            <person name="Pringle T.H."/>
            <person name="Taylor J."/>
            <person name="Jones R.C."/>
            <person name="Nixon B."/>
            <person name="Dacheux J.L."/>
            <person name="Niwa H."/>
            <person name="Sekita Y."/>
            <person name="Huang X."/>
            <person name="Stark A."/>
            <person name="Kheradpour P."/>
            <person name="Kellis M."/>
            <person name="Flicek P."/>
            <person name="Chen Y."/>
            <person name="Webber C."/>
            <person name="Hardison R."/>
            <person name="Nelson J."/>
            <person name="Hallsworth-Pepin K."/>
            <person name="Delehaunty K."/>
            <person name="Markovic C."/>
            <person name="Minx P."/>
            <person name="Feng Y."/>
            <person name="Kremitzki C."/>
            <person name="Mitreva M."/>
            <person name="Glasscock J."/>
            <person name="Wylie T."/>
            <person name="Wohldmann P."/>
            <person name="Thiru P."/>
            <person name="Nhan M.N."/>
            <person name="Pohl C.S."/>
            <person name="Smith S.M."/>
            <person name="Hou S."/>
            <person name="Nefedov M."/>
            <person name="de Jong P.J."/>
            <person name="Renfree M.B."/>
            <person name="Mardis E.R."/>
            <person name="Wilson R.K."/>
        </authorList>
    </citation>
    <scope>NUCLEOTIDE SEQUENCE [LARGE SCALE GENOMIC DNA]</scope>
    <source>
        <strain evidence="3 4">Glennie</strain>
    </source>
</reference>
<keyword evidence="2" id="KW-0732">Signal</keyword>
<dbReference type="OMA" id="QWVRCSP"/>
<proteinExistence type="predicted"/>
<feature type="region of interest" description="Disordered" evidence="1">
    <location>
        <begin position="93"/>
        <end position="114"/>
    </location>
</feature>
<dbReference type="AlphaFoldDB" id="A0A6I8PM18"/>
<keyword evidence="4" id="KW-1185">Reference proteome</keyword>
<evidence type="ECO:0000256" key="1">
    <source>
        <dbReference type="SAM" id="MobiDB-lite"/>
    </source>
</evidence>
<dbReference type="OrthoDB" id="9884289at2759"/>
<dbReference type="GeneID" id="100087050"/>
<accession>A0A6I8PM18</accession>
<feature type="signal peptide" evidence="2">
    <location>
        <begin position="1"/>
        <end position="31"/>
    </location>
</feature>
<gene>
    <name evidence="3" type="primary">SRGN</name>
</gene>
<dbReference type="GO" id="GO:0033363">
    <property type="term" value="P:secretory granule organization"/>
    <property type="evidence" value="ECO:0000318"/>
    <property type="project" value="GO_Central"/>
</dbReference>
<dbReference type="Pfam" id="PF04360">
    <property type="entry name" value="Serglycin"/>
    <property type="match status" value="1"/>
</dbReference>
<dbReference type="Ensembl" id="ENSOANT00000064710.1">
    <property type="protein sequence ID" value="ENSOANP00000052750.1"/>
    <property type="gene ID" value="ENSOANG00000038566.1"/>
</dbReference>
<dbReference type="GO" id="GO:0030141">
    <property type="term" value="C:secretory granule"/>
    <property type="evidence" value="ECO:0000318"/>
    <property type="project" value="GO_Central"/>
</dbReference>
<dbReference type="CTD" id="5552"/>
<dbReference type="PANTHER" id="PTHR17178">
    <property type="entry name" value="SECRETORY GRANULE PROTEOGLYCAN CORE PROTEIN"/>
    <property type="match status" value="1"/>
</dbReference>
<dbReference type="InParanoid" id="A0A6I8PM18"/>
<dbReference type="KEGG" id="oaa:100087050"/>
<dbReference type="Bgee" id="ENSOANG00000038566">
    <property type="expression patterns" value="Expressed in ovary and 8 other cell types or tissues"/>
</dbReference>
<evidence type="ECO:0000313" key="3">
    <source>
        <dbReference type="Ensembl" id="ENSOANP00000052750.1"/>
    </source>
</evidence>
<dbReference type="PANTHER" id="PTHR17178:SF0">
    <property type="entry name" value="SERGLYCIN"/>
    <property type="match status" value="1"/>
</dbReference>
<dbReference type="RefSeq" id="XP_001508917.2">
    <property type="nucleotide sequence ID" value="XM_001508867.6"/>
</dbReference>
<protein>
    <submittedName>
        <fullName evidence="3">Serglycin</fullName>
    </submittedName>
</protein>
<name>A0A6I8PM18_ORNAN</name>
<organism evidence="3 4">
    <name type="scientific">Ornithorhynchus anatinus</name>
    <name type="common">Duckbill platypus</name>
    <dbReference type="NCBI Taxonomy" id="9258"/>
    <lineage>
        <taxon>Eukaryota</taxon>
        <taxon>Metazoa</taxon>
        <taxon>Chordata</taxon>
        <taxon>Craniata</taxon>
        <taxon>Vertebrata</taxon>
        <taxon>Euteleostomi</taxon>
        <taxon>Mammalia</taxon>
        <taxon>Monotremata</taxon>
        <taxon>Ornithorhynchidae</taxon>
        <taxon>Ornithorhynchus</taxon>
    </lineage>
</organism>
<feature type="chain" id="PRO_5026094277" evidence="2">
    <location>
        <begin position="32"/>
        <end position="145"/>
    </location>
</feature>